<dbReference type="NCBIfam" id="NF040761">
    <property type="entry name" value="AgaF"/>
    <property type="match status" value="1"/>
</dbReference>
<dbReference type="EMBL" id="BAAACG010000010">
    <property type="protein sequence ID" value="GAA0743326.1"/>
    <property type="molecule type" value="Genomic_DNA"/>
</dbReference>
<dbReference type="RefSeq" id="WP_343762236.1">
    <property type="nucleotide sequence ID" value="NZ_BAAACG010000010.1"/>
</dbReference>
<evidence type="ECO:0000313" key="9">
    <source>
        <dbReference type="EMBL" id="GAA0743326.1"/>
    </source>
</evidence>
<evidence type="ECO:0000256" key="3">
    <source>
        <dbReference type="ARBA" id="ARBA00022490"/>
    </source>
</evidence>
<keyword evidence="10" id="KW-1185">Reference proteome</keyword>
<dbReference type="InterPro" id="IPR004701">
    <property type="entry name" value="PTS_EIIA_man-typ"/>
</dbReference>
<dbReference type="InterPro" id="IPR036662">
    <property type="entry name" value="PTS_EIIA_man-typ_sf"/>
</dbReference>
<organism evidence="9 10">
    <name type="scientific">Clostridium oceanicum</name>
    <dbReference type="NCBI Taxonomy" id="1543"/>
    <lineage>
        <taxon>Bacteria</taxon>
        <taxon>Bacillati</taxon>
        <taxon>Bacillota</taxon>
        <taxon>Clostridia</taxon>
        <taxon>Eubacteriales</taxon>
        <taxon>Clostridiaceae</taxon>
        <taxon>Clostridium</taxon>
    </lineage>
</organism>
<name>A0ABN1JNG0_9CLOT</name>
<feature type="domain" description="PTS EIIA type-4" evidence="8">
    <location>
        <begin position="1"/>
        <end position="124"/>
    </location>
</feature>
<evidence type="ECO:0000313" key="10">
    <source>
        <dbReference type="Proteomes" id="UP001501510"/>
    </source>
</evidence>
<evidence type="ECO:0000256" key="4">
    <source>
        <dbReference type="ARBA" id="ARBA00022597"/>
    </source>
</evidence>
<keyword evidence="3" id="KW-0963">Cytoplasm</keyword>
<keyword evidence="5" id="KW-0808">Transferase</keyword>
<evidence type="ECO:0000256" key="5">
    <source>
        <dbReference type="ARBA" id="ARBA00022679"/>
    </source>
</evidence>
<gene>
    <name evidence="9" type="primary">agaF</name>
    <name evidence="9" type="ORF">GCM10008906_26960</name>
</gene>
<evidence type="ECO:0000256" key="7">
    <source>
        <dbReference type="ARBA" id="ARBA00022777"/>
    </source>
</evidence>
<evidence type="ECO:0000256" key="6">
    <source>
        <dbReference type="ARBA" id="ARBA00022683"/>
    </source>
</evidence>
<dbReference type="InterPro" id="IPR033887">
    <property type="entry name" value="PTS_IIA_man"/>
</dbReference>
<comment type="subcellular location">
    <subcellularLocation>
        <location evidence="1">Cytoplasm</location>
    </subcellularLocation>
</comment>
<proteinExistence type="predicted"/>
<dbReference type="PANTHER" id="PTHR33799:SF1">
    <property type="entry name" value="PTS SYSTEM MANNOSE-SPECIFIC EIIAB COMPONENT-RELATED"/>
    <property type="match status" value="1"/>
</dbReference>
<dbReference type="Gene3D" id="3.40.50.510">
    <property type="entry name" value="Phosphotransferase system, mannose-type IIA component"/>
    <property type="match status" value="1"/>
</dbReference>
<sequence>MIGIIVSGHGNFATGLTSSLKLIAGEQKDLIAVDFTMDDTTDTLKEKMEKAMEKLKECEGIAFLTDIVGGSPFKTAALLGMGKEDMLVISGTNLGMLLEGSLCREGLTMEELKDTLLRSGKEAMKVYENKKKKQNSCGGI</sequence>
<dbReference type="Pfam" id="PF03610">
    <property type="entry name" value="EIIA-man"/>
    <property type="match status" value="1"/>
</dbReference>
<evidence type="ECO:0000256" key="2">
    <source>
        <dbReference type="ARBA" id="ARBA00022448"/>
    </source>
</evidence>
<keyword evidence="6" id="KW-0598">Phosphotransferase system</keyword>
<dbReference type="Proteomes" id="UP001501510">
    <property type="component" value="Unassembled WGS sequence"/>
</dbReference>
<evidence type="ECO:0000256" key="1">
    <source>
        <dbReference type="ARBA" id="ARBA00004496"/>
    </source>
</evidence>
<dbReference type="PROSITE" id="PS51096">
    <property type="entry name" value="PTS_EIIA_TYPE_4"/>
    <property type="match status" value="1"/>
</dbReference>
<keyword evidence="2" id="KW-0813">Transport</keyword>
<dbReference type="PANTHER" id="PTHR33799">
    <property type="entry name" value="PTS PERMEASE-RELATED-RELATED"/>
    <property type="match status" value="1"/>
</dbReference>
<evidence type="ECO:0000259" key="8">
    <source>
        <dbReference type="PROSITE" id="PS51096"/>
    </source>
</evidence>
<comment type="caution">
    <text evidence="9">The sequence shown here is derived from an EMBL/GenBank/DDBJ whole genome shotgun (WGS) entry which is preliminary data.</text>
</comment>
<keyword evidence="4" id="KW-0762">Sugar transport</keyword>
<protein>
    <submittedName>
        <fullName evidence="9">PTS galactosamine/N-acetylgalactosamine transporter subunit IIA</fullName>
    </submittedName>
</protein>
<accession>A0ABN1JNG0</accession>
<dbReference type="SUPFAM" id="SSF53062">
    <property type="entry name" value="PTS system fructose IIA component-like"/>
    <property type="match status" value="1"/>
</dbReference>
<dbReference type="CDD" id="cd00006">
    <property type="entry name" value="PTS_IIA_man"/>
    <property type="match status" value="1"/>
</dbReference>
<reference evidence="9 10" key="1">
    <citation type="journal article" date="2019" name="Int. J. Syst. Evol. Microbiol.">
        <title>The Global Catalogue of Microorganisms (GCM) 10K type strain sequencing project: providing services to taxonomists for standard genome sequencing and annotation.</title>
        <authorList>
            <consortium name="The Broad Institute Genomics Platform"/>
            <consortium name="The Broad Institute Genome Sequencing Center for Infectious Disease"/>
            <person name="Wu L."/>
            <person name="Ma J."/>
        </authorList>
    </citation>
    <scope>NUCLEOTIDE SEQUENCE [LARGE SCALE GENOMIC DNA]</scope>
    <source>
        <strain evidence="9 10">JCM 1407</strain>
    </source>
</reference>
<dbReference type="InterPro" id="IPR051471">
    <property type="entry name" value="Bacterial_PTS_sugar_comp"/>
</dbReference>
<keyword evidence="7" id="KW-0418">Kinase</keyword>